<name>A0ABY4S3V8_AQUTE</name>
<evidence type="ECO:0000313" key="1">
    <source>
        <dbReference type="EMBL" id="URI05811.1"/>
    </source>
</evidence>
<sequence>MWKISKQSFGFVLTFASPMSAQDMQDWVAESKRVLSEPLPGEWGVVVDMRELSALTAEAQKLMQTGQALYKQAGMKRSAVAVRDAVTAMQFRRLARNSGIDQWERYINVQQVAQWQSAAKRWVVEGTEPPQ</sequence>
<dbReference type="RefSeq" id="WP_250194076.1">
    <property type="nucleotide sequence ID" value="NZ_CP097635.1"/>
</dbReference>
<dbReference type="EMBL" id="CP097635">
    <property type="protein sequence ID" value="URI05811.1"/>
    <property type="molecule type" value="Genomic_DNA"/>
</dbReference>
<protein>
    <submittedName>
        <fullName evidence="1">Uncharacterized protein</fullName>
    </submittedName>
</protein>
<proteinExistence type="predicted"/>
<accession>A0ABY4S3V8</accession>
<reference evidence="1" key="1">
    <citation type="submission" date="2022-05" db="EMBL/GenBank/DDBJ databases">
        <title>An RpoN-dependent PEP-CTERM gene is involved in floc formation of an Aquincola tertiaricarbonis strain.</title>
        <authorList>
            <person name="Qiu D."/>
            <person name="Xia M."/>
        </authorList>
    </citation>
    <scope>NUCLEOTIDE SEQUENCE</scope>
    <source>
        <strain evidence="1">RN12</strain>
    </source>
</reference>
<dbReference type="Proteomes" id="UP001056201">
    <property type="component" value="Chromosome 1"/>
</dbReference>
<evidence type="ECO:0000313" key="2">
    <source>
        <dbReference type="Proteomes" id="UP001056201"/>
    </source>
</evidence>
<keyword evidence="2" id="KW-1185">Reference proteome</keyword>
<organism evidence="1 2">
    <name type="scientific">Aquincola tertiaricarbonis</name>
    <dbReference type="NCBI Taxonomy" id="391953"/>
    <lineage>
        <taxon>Bacteria</taxon>
        <taxon>Pseudomonadati</taxon>
        <taxon>Pseudomonadota</taxon>
        <taxon>Betaproteobacteria</taxon>
        <taxon>Burkholderiales</taxon>
        <taxon>Sphaerotilaceae</taxon>
        <taxon>Aquincola</taxon>
    </lineage>
</organism>
<gene>
    <name evidence="1" type="ORF">MW290_07600</name>
</gene>